<accession>A0ABV2IFM2</accession>
<dbReference type="EMBL" id="JBEPLY010000011">
    <property type="protein sequence ID" value="MET3601027.1"/>
    <property type="molecule type" value="Genomic_DNA"/>
</dbReference>
<keyword evidence="3" id="KW-1185">Reference proteome</keyword>
<keyword evidence="1" id="KW-0472">Membrane</keyword>
<feature type="transmembrane region" description="Helical" evidence="1">
    <location>
        <begin position="29"/>
        <end position="52"/>
    </location>
</feature>
<dbReference type="RefSeq" id="WP_354434894.1">
    <property type="nucleotide sequence ID" value="NZ_JBEPLY010000011.1"/>
</dbReference>
<evidence type="ECO:0000313" key="3">
    <source>
        <dbReference type="Proteomes" id="UP001549164"/>
    </source>
</evidence>
<evidence type="ECO:0000313" key="2">
    <source>
        <dbReference type="EMBL" id="MET3601027.1"/>
    </source>
</evidence>
<proteinExistence type="predicted"/>
<keyword evidence="1" id="KW-1133">Transmembrane helix</keyword>
<dbReference type="Proteomes" id="UP001549164">
    <property type="component" value="Unassembled WGS sequence"/>
</dbReference>
<evidence type="ECO:0000256" key="1">
    <source>
        <dbReference type="SAM" id="Phobius"/>
    </source>
</evidence>
<gene>
    <name evidence="2" type="ORF">ABID12_002978</name>
</gene>
<keyword evidence="1" id="KW-0812">Transmembrane</keyword>
<organism evidence="2 3">
    <name type="scientific">Martelella mangrovi</name>
    <dbReference type="NCBI Taxonomy" id="1397477"/>
    <lineage>
        <taxon>Bacteria</taxon>
        <taxon>Pseudomonadati</taxon>
        <taxon>Pseudomonadota</taxon>
        <taxon>Alphaproteobacteria</taxon>
        <taxon>Hyphomicrobiales</taxon>
        <taxon>Aurantimonadaceae</taxon>
        <taxon>Martelella</taxon>
    </lineage>
</organism>
<sequence>MKHRDEMERAATRRVSAIRADRDRLQGALVRHAIGGVLLCAGMAALLAVALLSGCRL</sequence>
<reference evidence="2 3" key="1">
    <citation type="submission" date="2024-06" db="EMBL/GenBank/DDBJ databases">
        <title>Genomic Encyclopedia of Type Strains, Phase IV (KMG-IV): sequencing the most valuable type-strain genomes for metagenomic binning, comparative biology and taxonomic classification.</title>
        <authorList>
            <person name="Goeker M."/>
        </authorList>
    </citation>
    <scope>NUCLEOTIDE SEQUENCE [LARGE SCALE GENOMIC DNA]</scope>
    <source>
        <strain evidence="2 3">DSM 28102</strain>
    </source>
</reference>
<comment type="caution">
    <text evidence="2">The sequence shown here is derived from an EMBL/GenBank/DDBJ whole genome shotgun (WGS) entry which is preliminary data.</text>
</comment>
<name>A0ABV2IFM2_9HYPH</name>
<protein>
    <submittedName>
        <fullName evidence="2">Uncharacterized protein</fullName>
    </submittedName>
</protein>